<dbReference type="SUPFAM" id="SSF160424">
    <property type="entry name" value="BH3703-like"/>
    <property type="match status" value="1"/>
</dbReference>
<dbReference type="InterPro" id="IPR036170">
    <property type="entry name" value="YezG-like_sf"/>
</dbReference>
<protein>
    <submittedName>
        <fullName evidence="1">Uncharacterized protein</fullName>
    </submittedName>
</protein>
<dbReference type="HOGENOM" id="CLU_2034803_0_0_6"/>
<name>Q2SC93_HAHCH</name>
<accession>Q2SC93</accession>
<evidence type="ECO:0000313" key="2">
    <source>
        <dbReference type="Proteomes" id="UP000000238"/>
    </source>
</evidence>
<dbReference type="KEGG" id="hch:HCH_05048"/>
<dbReference type="EMBL" id="CP000155">
    <property type="protein sequence ID" value="ABC31731.1"/>
    <property type="molecule type" value="Genomic_DNA"/>
</dbReference>
<organism evidence="1 2">
    <name type="scientific">Hahella chejuensis (strain KCTC 2396)</name>
    <dbReference type="NCBI Taxonomy" id="349521"/>
    <lineage>
        <taxon>Bacteria</taxon>
        <taxon>Pseudomonadati</taxon>
        <taxon>Pseudomonadota</taxon>
        <taxon>Gammaproteobacteria</taxon>
        <taxon>Oceanospirillales</taxon>
        <taxon>Hahellaceae</taxon>
        <taxon>Hahella</taxon>
    </lineage>
</organism>
<keyword evidence="2" id="KW-1185">Reference proteome</keyword>
<dbReference type="AlphaFoldDB" id="Q2SC93"/>
<evidence type="ECO:0000313" key="1">
    <source>
        <dbReference type="EMBL" id="ABC31731.1"/>
    </source>
</evidence>
<dbReference type="RefSeq" id="WP_011398796.1">
    <property type="nucleotide sequence ID" value="NC_007645.1"/>
</dbReference>
<dbReference type="OrthoDB" id="6022471at2"/>
<gene>
    <name evidence="1" type="ordered locus">HCH_05048</name>
</gene>
<sequence>MGNSLSNELVMEIGSIMLGSEEYEKYEWAGIALVGNFSHGQQRMNGYVYLVDGDYQAAIPSVDALRKIKVLRDEMAKAEGREWHQCLIHITRPDYKINIQFEYDDPDRWKLKNISRDMREYADFLKPEM</sequence>
<proteinExistence type="predicted"/>
<dbReference type="Proteomes" id="UP000000238">
    <property type="component" value="Chromosome"/>
</dbReference>
<dbReference type="eggNOG" id="ENOG5033DF5">
    <property type="taxonomic scope" value="Bacteria"/>
</dbReference>
<reference evidence="1 2" key="1">
    <citation type="journal article" date="2005" name="Nucleic Acids Res.">
        <title>Genomic blueprint of Hahella chejuensis, a marine microbe producing an algicidal agent.</title>
        <authorList>
            <person name="Jeong H."/>
            <person name="Yim J.H."/>
            <person name="Lee C."/>
            <person name="Choi S.-H."/>
            <person name="Park Y.K."/>
            <person name="Yoon S.H."/>
            <person name="Hur C.-G."/>
            <person name="Kang H.-Y."/>
            <person name="Kim D."/>
            <person name="Lee H.H."/>
            <person name="Park K.H."/>
            <person name="Park S.-H."/>
            <person name="Park H.-S."/>
            <person name="Lee H.K."/>
            <person name="Oh T.K."/>
            <person name="Kim J.F."/>
        </authorList>
    </citation>
    <scope>NUCLEOTIDE SEQUENCE [LARGE SCALE GENOMIC DNA]</scope>
    <source>
        <strain evidence="1 2">KCTC 2396</strain>
    </source>
</reference>